<evidence type="ECO:0000313" key="3">
    <source>
        <dbReference type="EMBL" id="QKJ30725.1"/>
    </source>
</evidence>
<dbReference type="Gene3D" id="1.50.10.20">
    <property type="match status" value="1"/>
</dbReference>
<keyword evidence="4" id="KW-1185">Reference proteome</keyword>
<dbReference type="GO" id="GO:0016829">
    <property type="term" value="F:lyase activity"/>
    <property type="evidence" value="ECO:0007669"/>
    <property type="project" value="UniProtKB-KW"/>
</dbReference>
<feature type="chain" id="PRO_5028920094" evidence="2">
    <location>
        <begin position="30"/>
        <end position="537"/>
    </location>
</feature>
<dbReference type="AlphaFoldDB" id="A0A7D4QAD3"/>
<feature type="signal peptide" evidence="2">
    <location>
        <begin position="1"/>
        <end position="29"/>
    </location>
</feature>
<keyword evidence="3" id="KW-0456">Lyase</keyword>
<evidence type="ECO:0000256" key="2">
    <source>
        <dbReference type="SAM" id="SignalP"/>
    </source>
</evidence>
<reference evidence="3 4" key="1">
    <citation type="submission" date="2020-05" db="EMBL/GenBank/DDBJ databases">
        <title>Mucilaginibacter mali sp. nov.</title>
        <authorList>
            <person name="Kim H.S."/>
            <person name="Lee K.C."/>
            <person name="Suh M.K."/>
            <person name="Kim J.-S."/>
            <person name="Han K.-I."/>
            <person name="Eom M.K."/>
            <person name="Shin Y.K."/>
            <person name="Lee J.-S."/>
        </authorList>
    </citation>
    <scope>NUCLEOTIDE SEQUENCE [LARGE SCALE GENOMIC DNA]</scope>
    <source>
        <strain evidence="3 4">G2-14</strain>
    </source>
</reference>
<keyword evidence="2" id="KW-0732">Signal</keyword>
<dbReference type="InterPro" id="IPR012669">
    <property type="entry name" value="Pectate_lyase"/>
</dbReference>
<sequence>MLNFFRTTNRFRPVFLGLATTFISAQTFAQQNKQVQQAGQAMLKATKFMTENVSTNGGYVWYYLPDLSRRWGEMEAYKTMVWIQDGGTVSVGHTLLDAYHVTGEEYYYQAAEKAAAGLIWGQSNEGGWNYMIDFAGDASLKTWYNTIGKNGWRLEEFQHYYGNDTYDDDVSSDAARFLLRMYLEKLDPKYKPALDKAIAFLLKSQYPIGGWPQRYPLRYDFNKAGHPDYTSFYTFNDDVTWENVNFLAQCYMTLGDARLLDAITRGMNFYLISQSGNGAWGQQYNMQLEPVGARTYEPDAYLPKYTYGNAMLLMKFYQYTGDRKYLAHIPDAINWLEKAHLPADKTANGIYTHSTFVDVVTNKPIYVHRKGSNVIYGKYYVDENDQNLLGHYRGKTIVDVQKLKDEYARLSALSVKEATKDSPILPRKFEGNASPQHYYDLNRDAIQSPVNETEVNQIISTLDNKGRWLTKHAMISNPYIGDGTSKEETNAFSGTHVGDKTDTSPYRDTSEQDYISTIQYIKNMNTLIKFIRDKQGK</sequence>
<dbReference type="KEGG" id="mmab:HQ865_13500"/>
<dbReference type="EMBL" id="CP054139">
    <property type="protein sequence ID" value="QKJ30725.1"/>
    <property type="molecule type" value="Genomic_DNA"/>
</dbReference>
<dbReference type="Pfam" id="PF09492">
    <property type="entry name" value="Pec_lyase"/>
    <property type="match status" value="1"/>
</dbReference>
<dbReference type="SUPFAM" id="SSF81853">
    <property type="entry name" value="Family 10 polysaccharide lyase"/>
    <property type="match status" value="1"/>
</dbReference>
<accession>A0A7D4QAD3</accession>
<name>A0A7D4QAD3_9SPHI</name>
<dbReference type="Proteomes" id="UP000505355">
    <property type="component" value="Chromosome"/>
</dbReference>
<proteinExistence type="predicted"/>
<evidence type="ECO:0000313" key="4">
    <source>
        <dbReference type="Proteomes" id="UP000505355"/>
    </source>
</evidence>
<organism evidence="3 4">
    <name type="scientific">Mucilaginibacter mali</name>
    <dbReference type="NCBI Taxonomy" id="2740462"/>
    <lineage>
        <taxon>Bacteria</taxon>
        <taxon>Pseudomonadati</taxon>
        <taxon>Bacteroidota</taxon>
        <taxon>Sphingobacteriia</taxon>
        <taxon>Sphingobacteriales</taxon>
        <taxon>Sphingobacteriaceae</taxon>
        <taxon>Mucilaginibacter</taxon>
    </lineage>
</organism>
<gene>
    <name evidence="3" type="ORF">HQ865_13500</name>
</gene>
<dbReference type="RefSeq" id="WP_173415397.1">
    <property type="nucleotide sequence ID" value="NZ_CP054139.1"/>
</dbReference>
<evidence type="ECO:0000256" key="1">
    <source>
        <dbReference type="SAM" id="MobiDB-lite"/>
    </source>
</evidence>
<protein>
    <submittedName>
        <fullName evidence="3">Pectate lyase</fullName>
    </submittedName>
</protein>
<feature type="region of interest" description="Disordered" evidence="1">
    <location>
        <begin position="480"/>
        <end position="508"/>
    </location>
</feature>